<dbReference type="InterPro" id="IPR001343">
    <property type="entry name" value="Hemolysn_Ca-bd"/>
</dbReference>
<keyword evidence="3" id="KW-0964">Secreted</keyword>
<dbReference type="GO" id="GO:0005509">
    <property type="term" value="F:calcium ion binding"/>
    <property type="evidence" value="ECO:0007669"/>
    <property type="project" value="InterPro"/>
</dbReference>
<dbReference type="EMBL" id="LAJX01000037">
    <property type="protein sequence ID" value="KJV07464.1"/>
    <property type="molecule type" value="Genomic_DNA"/>
</dbReference>
<keyword evidence="8" id="KW-0472">Membrane</keyword>
<comment type="subcellular location">
    <subcellularLocation>
        <location evidence="1">Membrane</location>
    </subcellularLocation>
    <subcellularLocation>
        <location evidence="2">Secreted</location>
    </subcellularLocation>
</comment>
<dbReference type="InterPro" id="IPR050557">
    <property type="entry name" value="RTX_toxin/Mannuronan_C5-epim"/>
</dbReference>
<dbReference type="PRINTS" id="PR00313">
    <property type="entry name" value="CABNDNGRPT"/>
</dbReference>
<reference evidence="12" key="1">
    <citation type="submission" date="2015-03" db="EMBL/GenBank/DDBJ databases">
        <title>Draft genome sequence of a novel methanotroph (Sn10-6) isolated from flooded ricefield rhizosphere in India.</title>
        <authorList>
            <person name="Pandit P.S."/>
            <person name="Pore S.D."/>
            <person name="Arora P."/>
            <person name="Kapse N.G."/>
            <person name="Dhakephalkar P.K."/>
            <person name="Rahalkar M.C."/>
        </authorList>
    </citation>
    <scope>NUCLEOTIDE SEQUENCE [LARGE SCALE GENOMIC DNA]</scope>
    <source>
        <strain evidence="12">Sn10-6</strain>
    </source>
</reference>
<dbReference type="InterPro" id="IPR011049">
    <property type="entry name" value="Serralysin-like_metalloprot_C"/>
</dbReference>
<dbReference type="InterPro" id="IPR003995">
    <property type="entry name" value="RTX_toxin_determinant-A"/>
</dbReference>
<evidence type="ECO:0000256" key="1">
    <source>
        <dbReference type="ARBA" id="ARBA00004370"/>
    </source>
</evidence>
<dbReference type="InterPro" id="IPR010566">
    <property type="entry name" value="Haemolys_ca-bd"/>
</dbReference>
<dbReference type="InterPro" id="IPR018511">
    <property type="entry name" value="Hemolysin-typ_Ca-bd_CS"/>
</dbReference>
<keyword evidence="12" id="KW-1185">Reference proteome</keyword>
<feature type="domain" description="Haemolysin-type calcium binding-related" evidence="10">
    <location>
        <begin position="459"/>
        <end position="497"/>
    </location>
</feature>
<keyword evidence="6" id="KW-0106">Calcium</keyword>
<dbReference type="PRINTS" id="PR01488">
    <property type="entry name" value="RTXTOXINA"/>
</dbReference>
<evidence type="ECO:0000259" key="10">
    <source>
        <dbReference type="Pfam" id="PF06594"/>
    </source>
</evidence>
<dbReference type="GO" id="GO:0090729">
    <property type="term" value="F:toxin activity"/>
    <property type="evidence" value="ECO:0007669"/>
    <property type="project" value="UniProtKB-KW"/>
</dbReference>
<sequence>MISLKAAFGNDLINGGADNDAIDGERGIDTVFGGDGDDLMLGGEGNDNLDGGNDNDDIYGEDGGDAILGGLGDDTLRGGKGNDTLDGGEGSDHYLVEIEEGQDSITDSGSTGEDTLRFGKGVTSQKLINEHQLTINGSLSFLFSGIERIDFNNGSVWRLGEDMFGDTGDDTFVVDNSDDVIHETESGGLDTVQALVNYVLPEHVENLILNGAEGINGQGNSLNNAITGNNAVNVLAGYDGADALWGNAGNDTLDGGADADYLDGGEGNDVYQNTTGNDTIYDIEGHNIIELTALAVNALSANNADLVLSLTDNSVLTLHDAFFGMSALLQLSDGQQLDLETLFGTSLFTPLDLTLSDEGGRLYGGAGDDRLSGSIRADTLSGQLGNDVLIGDAGSDVLSGGIGNDTLNGGADADRYLFETGWGHDVVSDYDPDSSPIDVIEFGAGVLPDNILVSRDNFNLVLRLENSSDTLTVANYFYPTNTIENIRFADGTTWDFETLKTLISGTDGDDRLYGYDTADIIDGLNGNDGIYGLAGNDTLIGGNGDDVIDGGDGRDVIFGGNGNDVLAGGTGGDRLKGGDGNDRLYGGQGDTLDGGAGDDTFESGEGNELYLFEPGFGNDVIYYADGGDTLQFGVGINANDLQARRTVDGLVIGLLNCTDQITLQTGSFSTDFPVIRFADGSVLDANAIIALTNTGSSDDDVLVGSDGDDELYGLNGNDLLYGGFGNDTLSGGNGDDVLYGGWGMMAAAAMS</sequence>
<dbReference type="Pfam" id="PF06594">
    <property type="entry name" value="HCBP_related"/>
    <property type="match status" value="1"/>
</dbReference>
<evidence type="ECO:0000256" key="2">
    <source>
        <dbReference type="ARBA" id="ARBA00004613"/>
    </source>
</evidence>
<dbReference type="SUPFAM" id="SSF51120">
    <property type="entry name" value="beta-Roll"/>
    <property type="match status" value="5"/>
</dbReference>
<dbReference type="PATRIC" id="fig|1632867.3.peg.4124"/>
<dbReference type="GO" id="GO:0016020">
    <property type="term" value="C:membrane"/>
    <property type="evidence" value="ECO:0007669"/>
    <property type="project" value="UniProtKB-SubCell"/>
</dbReference>
<dbReference type="Gene3D" id="2.150.10.10">
    <property type="entry name" value="Serralysin-like metalloprotease, C-terminal"/>
    <property type="match status" value="6"/>
</dbReference>
<proteinExistence type="predicted"/>
<evidence type="ECO:0000256" key="4">
    <source>
        <dbReference type="ARBA" id="ARBA00022656"/>
    </source>
</evidence>
<dbReference type="Pfam" id="PF00353">
    <property type="entry name" value="HemolysinCabind"/>
    <property type="match status" value="8"/>
</dbReference>
<dbReference type="AlphaFoldDB" id="A0A0F3IPD8"/>
<dbReference type="PANTHER" id="PTHR38340">
    <property type="entry name" value="S-LAYER PROTEIN"/>
    <property type="match status" value="1"/>
</dbReference>
<dbReference type="Proteomes" id="UP000033684">
    <property type="component" value="Unassembled WGS sequence"/>
</dbReference>
<name>A0A0F3IPD8_9GAMM</name>
<organism evidence="11 12">
    <name type="scientific">Methylocucumis oryzae</name>
    <dbReference type="NCBI Taxonomy" id="1632867"/>
    <lineage>
        <taxon>Bacteria</taxon>
        <taxon>Pseudomonadati</taxon>
        <taxon>Pseudomonadota</taxon>
        <taxon>Gammaproteobacteria</taxon>
        <taxon>Methylococcales</taxon>
        <taxon>Methylococcaceae</taxon>
        <taxon>Methylocucumis</taxon>
    </lineage>
</organism>
<evidence type="ECO:0000256" key="5">
    <source>
        <dbReference type="ARBA" id="ARBA00022737"/>
    </source>
</evidence>
<protein>
    <recommendedName>
        <fullName evidence="10">Haemolysin-type calcium binding-related domain-containing protein</fullName>
    </recommendedName>
</protein>
<evidence type="ECO:0000256" key="7">
    <source>
        <dbReference type="ARBA" id="ARBA00023026"/>
    </source>
</evidence>
<dbReference type="RefSeq" id="WP_045778340.1">
    <property type="nucleotide sequence ID" value="NZ_LAJX01000037.1"/>
</dbReference>
<feature type="region of interest" description="Disordered" evidence="9">
    <location>
        <begin position="41"/>
        <end position="64"/>
    </location>
</feature>
<dbReference type="OrthoDB" id="5569147at2"/>
<evidence type="ECO:0000256" key="6">
    <source>
        <dbReference type="ARBA" id="ARBA00022837"/>
    </source>
</evidence>
<dbReference type="PROSITE" id="PS00330">
    <property type="entry name" value="HEMOLYSIN_CALCIUM"/>
    <property type="match status" value="12"/>
</dbReference>
<accession>A0A0F3IPD8</accession>
<evidence type="ECO:0000313" key="11">
    <source>
        <dbReference type="EMBL" id="KJV07464.1"/>
    </source>
</evidence>
<keyword evidence="7" id="KW-0843">Virulence</keyword>
<keyword evidence="4" id="KW-0800">Toxin</keyword>
<feature type="compositionally biased region" description="Acidic residues" evidence="9">
    <location>
        <begin position="53"/>
        <end position="64"/>
    </location>
</feature>
<dbReference type="GO" id="GO:0005576">
    <property type="term" value="C:extracellular region"/>
    <property type="evidence" value="ECO:0007669"/>
    <property type="project" value="UniProtKB-SubCell"/>
</dbReference>
<evidence type="ECO:0000313" key="12">
    <source>
        <dbReference type="Proteomes" id="UP000033684"/>
    </source>
</evidence>
<reference evidence="11 12" key="2">
    <citation type="journal article" date="2016" name="Microb. Ecol.">
        <title>Genome Characteristics of a Novel Type I Methanotroph (Sn10-6) Isolated from a Flooded Indian Rice Field.</title>
        <authorList>
            <person name="Rahalkar M.C."/>
            <person name="Pandit P.S."/>
            <person name="Dhakephalkar P.K."/>
            <person name="Pore S."/>
            <person name="Arora P."/>
            <person name="Kapse N."/>
        </authorList>
    </citation>
    <scope>NUCLEOTIDE SEQUENCE [LARGE SCALE GENOMIC DNA]</scope>
    <source>
        <strain evidence="11 12">Sn10-6</strain>
    </source>
</reference>
<evidence type="ECO:0000256" key="3">
    <source>
        <dbReference type="ARBA" id="ARBA00022525"/>
    </source>
</evidence>
<comment type="caution">
    <text evidence="11">The sequence shown here is derived from an EMBL/GenBank/DDBJ whole genome shotgun (WGS) entry which is preliminary data.</text>
</comment>
<keyword evidence="5" id="KW-0677">Repeat</keyword>
<dbReference type="PANTHER" id="PTHR38340:SF1">
    <property type="entry name" value="S-LAYER PROTEIN"/>
    <property type="match status" value="1"/>
</dbReference>
<evidence type="ECO:0000256" key="9">
    <source>
        <dbReference type="SAM" id="MobiDB-lite"/>
    </source>
</evidence>
<evidence type="ECO:0000256" key="8">
    <source>
        <dbReference type="ARBA" id="ARBA00023136"/>
    </source>
</evidence>
<gene>
    <name evidence="11" type="ORF">VZ94_04630</name>
</gene>